<dbReference type="Gene3D" id="3.20.20.380">
    <property type="entry name" value="Copper homeostasis (CutC) domain"/>
    <property type="match status" value="1"/>
</dbReference>
<accession>A0ABW5N1K9</accession>
<evidence type="ECO:0000256" key="2">
    <source>
        <dbReference type="HAMAP-Rule" id="MF_00795"/>
    </source>
</evidence>
<gene>
    <name evidence="2" type="primary">cutC</name>
    <name evidence="3" type="ORF">ACFSQJ_16995</name>
</gene>
<name>A0ABW5N1K9_9FLAO</name>
<evidence type="ECO:0000313" key="3">
    <source>
        <dbReference type="EMBL" id="MFD2588630.1"/>
    </source>
</evidence>
<sequence length="240" mass="25922">MLVEVCANSLESALNAEKAGADRIELCSELGIGGVTPSYGLITAVKKKLSIPVHVLVRPRSGHFTYSDSEYEVLLNDIELCKELGVDGIVSGVINTGGTLDGERTKHLVEVAGPLHFTFHRAFDWIPNPLEALLELESFGVDTVLTSGKRISAEKGIDLLADLNSIAKKITIMAGSGINKTNIDVFKAIGLKAIHLSGTTFHNTVSVANKISMNSENHLVEHQVAVTNMELIRQIVQRVK</sequence>
<dbReference type="Pfam" id="PF03932">
    <property type="entry name" value="CutC"/>
    <property type="match status" value="1"/>
</dbReference>
<comment type="caution">
    <text evidence="3">The sequence shown here is derived from an EMBL/GenBank/DDBJ whole genome shotgun (WGS) entry which is preliminary data.</text>
</comment>
<comment type="subcellular location">
    <subcellularLocation>
        <location evidence="2">Cytoplasm</location>
    </subcellularLocation>
</comment>
<keyword evidence="4" id="KW-1185">Reference proteome</keyword>
<dbReference type="SUPFAM" id="SSF110395">
    <property type="entry name" value="CutC-like"/>
    <property type="match status" value="1"/>
</dbReference>
<dbReference type="HAMAP" id="MF_00795">
    <property type="entry name" value="CutC"/>
    <property type="match status" value="1"/>
</dbReference>
<comment type="caution">
    <text evidence="2">Once thought to be involved in copper homeostasis, experiments in E.coli have shown this is not the case.</text>
</comment>
<dbReference type="InterPro" id="IPR005627">
    <property type="entry name" value="CutC-like"/>
</dbReference>
<proteinExistence type="inferred from homology"/>
<dbReference type="PANTHER" id="PTHR12598:SF0">
    <property type="entry name" value="COPPER HOMEOSTASIS PROTEIN CUTC HOMOLOG"/>
    <property type="match status" value="1"/>
</dbReference>
<dbReference type="EMBL" id="JBHULB010000080">
    <property type="protein sequence ID" value="MFD2588630.1"/>
    <property type="molecule type" value="Genomic_DNA"/>
</dbReference>
<protein>
    <recommendedName>
        <fullName evidence="2">PF03932 family protein CutC</fullName>
    </recommendedName>
</protein>
<evidence type="ECO:0000313" key="4">
    <source>
        <dbReference type="Proteomes" id="UP001597526"/>
    </source>
</evidence>
<organism evidence="3 4">
    <name type="scientific">Croceitalea marina</name>
    <dbReference type="NCBI Taxonomy" id="1775166"/>
    <lineage>
        <taxon>Bacteria</taxon>
        <taxon>Pseudomonadati</taxon>
        <taxon>Bacteroidota</taxon>
        <taxon>Flavobacteriia</taxon>
        <taxon>Flavobacteriales</taxon>
        <taxon>Flavobacteriaceae</taxon>
        <taxon>Croceitalea</taxon>
    </lineage>
</organism>
<evidence type="ECO:0000256" key="1">
    <source>
        <dbReference type="ARBA" id="ARBA00007768"/>
    </source>
</evidence>
<keyword evidence="2" id="KW-0963">Cytoplasm</keyword>
<dbReference type="PANTHER" id="PTHR12598">
    <property type="entry name" value="COPPER HOMEOSTASIS PROTEIN CUTC"/>
    <property type="match status" value="1"/>
</dbReference>
<comment type="similarity">
    <text evidence="1 2">Belongs to the CutC family.</text>
</comment>
<dbReference type="InterPro" id="IPR036822">
    <property type="entry name" value="CutC-like_dom_sf"/>
</dbReference>
<dbReference type="RefSeq" id="WP_377768123.1">
    <property type="nucleotide sequence ID" value="NZ_JBHULB010000080.1"/>
</dbReference>
<reference evidence="4" key="1">
    <citation type="journal article" date="2019" name="Int. J. Syst. Evol. Microbiol.">
        <title>The Global Catalogue of Microorganisms (GCM) 10K type strain sequencing project: providing services to taxonomists for standard genome sequencing and annotation.</title>
        <authorList>
            <consortium name="The Broad Institute Genomics Platform"/>
            <consortium name="The Broad Institute Genome Sequencing Center for Infectious Disease"/>
            <person name="Wu L."/>
            <person name="Ma J."/>
        </authorList>
    </citation>
    <scope>NUCLEOTIDE SEQUENCE [LARGE SCALE GENOMIC DNA]</scope>
    <source>
        <strain evidence="4">KCTC 52368</strain>
    </source>
</reference>
<dbReference type="Proteomes" id="UP001597526">
    <property type="component" value="Unassembled WGS sequence"/>
</dbReference>